<name>A0ABV0Q4T7_9TELE</name>
<evidence type="ECO:0000313" key="2">
    <source>
        <dbReference type="Proteomes" id="UP001434883"/>
    </source>
</evidence>
<comment type="caution">
    <text evidence="1">The sequence shown here is derived from an EMBL/GenBank/DDBJ whole genome shotgun (WGS) entry which is preliminary data.</text>
</comment>
<gene>
    <name evidence="1" type="ORF">XENOCAPTIV_030109</name>
</gene>
<evidence type="ECO:0000313" key="1">
    <source>
        <dbReference type="EMBL" id="MEQ2190542.1"/>
    </source>
</evidence>
<keyword evidence="2" id="KW-1185">Reference proteome</keyword>
<dbReference type="EMBL" id="JAHRIN010000089">
    <property type="protein sequence ID" value="MEQ2190542.1"/>
    <property type="molecule type" value="Genomic_DNA"/>
</dbReference>
<proteinExistence type="predicted"/>
<reference evidence="1 2" key="1">
    <citation type="submission" date="2021-06" db="EMBL/GenBank/DDBJ databases">
        <authorList>
            <person name="Palmer J.M."/>
        </authorList>
    </citation>
    <scope>NUCLEOTIDE SEQUENCE [LARGE SCALE GENOMIC DNA]</scope>
    <source>
        <strain evidence="1 2">XC_2019</strain>
        <tissue evidence="1">Muscle</tissue>
    </source>
</reference>
<accession>A0ABV0Q4T7</accession>
<organism evidence="1 2">
    <name type="scientific">Xenoophorus captivus</name>
    <dbReference type="NCBI Taxonomy" id="1517983"/>
    <lineage>
        <taxon>Eukaryota</taxon>
        <taxon>Metazoa</taxon>
        <taxon>Chordata</taxon>
        <taxon>Craniata</taxon>
        <taxon>Vertebrata</taxon>
        <taxon>Euteleostomi</taxon>
        <taxon>Actinopterygii</taxon>
        <taxon>Neopterygii</taxon>
        <taxon>Teleostei</taxon>
        <taxon>Neoteleostei</taxon>
        <taxon>Acanthomorphata</taxon>
        <taxon>Ovalentaria</taxon>
        <taxon>Atherinomorphae</taxon>
        <taxon>Cyprinodontiformes</taxon>
        <taxon>Goodeidae</taxon>
        <taxon>Xenoophorus</taxon>
    </lineage>
</organism>
<sequence length="177" mass="19734">MWEHQSSVQHSDYQALLLVASSVDTNADCTRLVVDGWLELELKEPEEALRVLSTAISLRSEWERLLKAQLGQSSLREPSGQGVSRRDMEKLSDSLFRFLLYTEVSYSLQRLTAFQAQNLYIGPRGEPDSSYSEVPDLSPLFPGAEAKPDPIKGGLRVTSFFTYNCLAVSLSNKLGSC</sequence>
<dbReference type="Proteomes" id="UP001434883">
    <property type="component" value="Unassembled WGS sequence"/>
</dbReference>
<protein>
    <submittedName>
        <fullName evidence="1">Uncharacterized protein</fullName>
    </submittedName>
</protein>